<dbReference type="Pfam" id="PF24681">
    <property type="entry name" value="Kelch_KLHDC2_KLHL20_DRC7"/>
    <property type="match status" value="1"/>
</dbReference>
<dbReference type="SUPFAM" id="SSF117281">
    <property type="entry name" value="Kelch motif"/>
    <property type="match status" value="1"/>
</dbReference>
<sequence length="366" mass="40483">MYGMGGCVYNGKIYISGGCTDGSLYSKNLLMYDPETLNWQQKAQLPNKRAWHTMAVVNDHIYVIGGRIVKSSMTIASEFSIECYDPKTDEWLTSVEIPTDELIQNRLSMTGHRSTVWNGYILTLHGQFAIGNLKTRRTLQCYNVEFDRWEPSLKLPSDGFQEVCTLRVPKYVLKTNRIAASGELGDYIASSAASSRRSSICLEDLDFLLPDAETSFSTSQHGAMVLGGLGELREYDMLCDVNLNISGTCYPVQGALLAATSGFFNSILCPKGNTKEEIDDIKERKMPTVNGITATIRQSLHGGNKKEIELDGISATEIRRVLEVLYSTTLPIDGSVDLDCVKATAVRLELQPVITLCDDVETLKMG</sequence>
<dbReference type="Gene3D" id="3.30.710.10">
    <property type="entry name" value="Potassium Channel Kv1.1, Chain A"/>
    <property type="match status" value="1"/>
</dbReference>
<dbReference type="InterPro" id="IPR006652">
    <property type="entry name" value="Kelch_1"/>
</dbReference>
<dbReference type="PROSITE" id="PS50097">
    <property type="entry name" value="BTB"/>
    <property type="match status" value="1"/>
</dbReference>
<name>A0ABM0MGB0_SACKO</name>
<dbReference type="SMART" id="SM00225">
    <property type="entry name" value="BTB"/>
    <property type="match status" value="1"/>
</dbReference>
<keyword evidence="1" id="KW-0880">Kelch repeat</keyword>
<proteinExistence type="predicted"/>
<dbReference type="Pfam" id="PF00651">
    <property type="entry name" value="BTB"/>
    <property type="match status" value="1"/>
</dbReference>
<evidence type="ECO:0000313" key="4">
    <source>
        <dbReference type="Proteomes" id="UP000694865"/>
    </source>
</evidence>
<accession>A0ABM0MGB0</accession>
<protein>
    <submittedName>
        <fullName evidence="5">Kelch-like protein 31-like</fullName>
    </submittedName>
</protein>
<keyword evidence="4" id="KW-1185">Reference proteome</keyword>
<dbReference type="Proteomes" id="UP000694865">
    <property type="component" value="Unplaced"/>
</dbReference>
<dbReference type="InterPro" id="IPR000210">
    <property type="entry name" value="BTB/POZ_dom"/>
</dbReference>
<organism evidence="4 5">
    <name type="scientific">Saccoglossus kowalevskii</name>
    <name type="common">Acorn worm</name>
    <dbReference type="NCBI Taxonomy" id="10224"/>
    <lineage>
        <taxon>Eukaryota</taxon>
        <taxon>Metazoa</taxon>
        <taxon>Hemichordata</taxon>
        <taxon>Enteropneusta</taxon>
        <taxon>Harrimaniidae</taxon>
        <taxon>Saccoglossus</taxon>
    </lineage>
</organism>
<dbReference type="SMART" id="SM00612">
    <property type="entry name" value="Kelch"/>
    <property type="match status" value="2"/>
</dbReference>
<reference evidence="5" key="1">
    <citation type="submission" date="2025-08" db="UniProtKB">
        <authorList>
            <consortium name="RefSeq"/>
        </authorList>
    </citation>
    <scope>IDENTIFICATION</scope>
    <source>
        <tissue evidence="5">Testes</tissue>
    </source>
</reference>
<evidence type="ECO:0000313" key="5">
    <source>
        <dbReference type="RefSeq" id="XP_006819051.1"/>
    </source>
</evidence>
<feature type="domain" description="BTB" evidence="3">
    <location>
        <begin position="239"/>
        <end position="334"/>
    </location>
</feature>
<dbReference type="InterPro" id="IPR011333">
    <property type="entry name" value="SKP1/BTB/POZ_sf"/>
</dbReference>
<keyword evidence="2" id="KW-0677">Repeat</keyword>
<dbReference type="SUPFAM" id="SSF54695">
    <property type="entry name" value="POZ domain"/>
    <property type="match status" value="1"/>
</dbReference>
<dbReference type="InterPro" id="IPR015915">
    <property type="entry name" value="Kelch-typ_b-propeller"/>
</dbReference>
<evidence type="ECO:0000256" key="1">
    <source>
        <dbReference type="ARBA" id="ARBA00022441"/>
    </source>
</evidence>
<gene>
    <name evidence="5" type="primary">LOC100371421</name>
</gene>
<dbReference type="Gene3D" id="2.120.10.80">
    <property type="entry name" value="Kelch-type beta propeller"/>
    <property type="match status" value="1"/>
</dbReference>
<dbReference type="PANTHER" id="PTHR45632:SF3">
    <property type="entry name" value="KELCH-LIKE PROTEIN 32"/>
    <property type="match status" value="1"/>
</dbReference>
<evidence type="ECO:0000259" key="3">
    <source>
        <dbReference type="PROSITE" id="PS50097"/>
    </source>
</evidence>
<evidence type="ECO:0000256" key="2">
    <source>
        <dbReference type="ARBA" id="ARBA00022737"/>
    </source>
</evidence>
<dbReference type="RefSeq" id="XP_006819051.1">
    <property type="nucleotide sequence ID" value="XM_006818988.1"/>
</dbReference>
<dbReference type="GeneID" id="100371421"/>
<dbReference type="PANTHER" id="PTHR45632">
    <property type="entry name" value="LD33804P"/>
    <property type="match status" value="1"/>
</dbReference>